<protein>
    <submittedName>
        <fullName evidence="2">Uncharacterized protein</fullName>
    </submittedName>
</protein>
<feature type="region of interest" description="Disordered" evidence="1">
    <location>
        <begin position="1"/>
        <end position="50"/>
    </location>
</feature>
<sequence length="50" mass="5963">MGFSTERSAHNKVRRKKDKTEQKVKVRKQRTTYKTKNTARRKSEGLNKLN</sequence>
<feature type="compositionally biased region" description="Basic and acidic residues" evidence="1">
    <location>
        <begin position="41"/>
        <end position="50"/>
    </location>
</feature>
<feature type="compositionally biased region" description="Basic residues" evidence="1">
    <location>
        <begin position="25"/>
        <end position="40"/>
    </location>
</feature>
<reference evidence="2" key="1">
    <citation type="journal article" date="2021" name="Proc. Natl. Acad. Sci. U.S.A.">
        <title>A Catalog of Tens of Thousands of Viruses from Human Metagenomes Reveals Hidden Associations with Chronic Diseases.</title>
        <authorList>
            <person name="Tisza M.J."/>
            <person name="Buck C.B."/>
        </authorList>
    </citation>
    <scope>NUCLEOTIDE SEQUENCE</scope>
    <source>
        <strain evidence="2">CtEJG5</strain>
    </source>
</reference>
<accession>A0A8S5RXA0</accession>
<evidence type="ECO:0000256" key="1">
    <source>
        <dbReference type="SAM" id="MobiDB-lite"/>
    </source>
</evidence>
<organism evidence="2">
    <name type="scientific">Siphoviridae sp. ctEJG5</name>
    <dbReference type="NCBI Taxonomy" id="2827814"/>
    <lineage>
        <taxon>Viruses</taxon>
        <taxon>Duplodnaviria</taxon>
        <taxon>Heunggongvirae</taxon>
        <taxon>Uroviricota</taxon>
        <taxon>Caudoviricetes</taxon>
    </lineage>
</organism>
<name>A0A8S5RXA0_9CAUD</name>
<evidence type="ECO:0000313" key="2">
    <source>
        <dbReference type="EMBL" id="DAF43380.1"/>
    </source>
</evidence>
<dbReference type="EMBL" id="BK032506">
    <property type="protein sequence ID" value="DAF43380.1"/>
    <property type="molecule type" value="Genomic_DNA"/>
</dbReference>
<proteinExistence type="predicted"/>